<dbReference type="AlphaFoldDB" id="A0A402ACH0"/>
<gene>
    <name evidence="1" type="ORF">KDK_05780</name>
</gene>
<name>A0A402ACH0_9CHLR</name>
<keyword evidence="2" id="KW-1185">Reference proteome</keyword>
<dbReference type="EMBL" id="BIFS01000001">
    <property type="protein sequence ID" value="GCE16778.1"/>
    <property type="molecule type" value="Genomic_DNA"/>
</dbReference>
<sequence length="68" mass="7056">MLDAAELAEALLTHQNDVEAALAAYEAALFPRSEAAAAESATNLVDSFSPGAPQAMVDQMALYTSQGK</sequence>
<proteinExistence type="predicted"/>
<organism evidence="1 2">
    <name type="scientific">Dictyobacter kobayashii</name>
    <dbReference type="NCBI Taxonomy" id="2014872"/>
    <lineage>
        <taxon>Bacteria</taxon>
        <taxon>Bacillati</taxon>
        <taxon>Chloroflexota</taxon>
        <taxon>Ktedonobacteria</taxon>
        <taxon>Ktedonobacterales</taxon>
        <taxon>Dictyobacteraceae</taxon>
        <taxon>Dictyobacter</taxon>
    </lineage>
</organism>
<reference evidence="2" key="1">
    <citation type="submission" date="2018-12" db="EMBL/GenBank/DDBJ databases">
        <title>Tengunoibacter tsumagoiensis gen. nov., sp. nov., Dictyobacter kobayashii sp. nov., D. alpinus sp. nov., and D. joshuensis sp. nov. and description of Dictyobacteraceae fam. nov. within the order Ktedonobacterales isolated from Tengu-no-mugimeshi.</title>
        <authorList>
            <person name="Wang C.M."/>
            <person name="Zheng Y."/>
            <person name="Sakai Y."/>
            <person name="Toyoda A."/>
            <person name="Minakuchi Y."/>
            <person name="Abe K."/>
            <person name="Yokota A."/>
            <person name="Yabe S."/>
        </authorList>
    </citation>
    <scope>NUCLEOTIDE SEQUENCE [LARGE SCALE GENOMIC DNA]</scope>
    <source>
        <strain evidence="2">Uno11</strain>
    </source>
</reference>
<evidence type="ECO:0008006" key="3">
    <source>
        <dbReference type="Google" id="ProtNLM"/>
    </source>
</evidence>
<evidence type="ECO:0000313" key="1">
    <source>
        <dbReference type="EMBL" id="GCE16778.1"/>
    </source>
</evidence>
<accession>A0A402ACH0</accession>
<dbReference type="Proteomes" id="UP000287188">
    <property type="component" value="Unassembled WGS sequence"/>
</dbReference>
<comment type="caution">
    <text evidence="1">The sequence shown here is derived from an EMBL/GenBank/DDBJ whole genome shotgun (WGS) entry which is preliminary data.</text>
</comment>
<dbReference type="InterPro" id="IPR036188">
    <property type="entry name" value="FAD/NAD-bd_sf"/>
</dbReference>
<evidence type="ECO:0000313" key="2">
    <source>
        <dbReference type="Proteomes" id="UP000287188"/>
    </source>
</evidence>
<dbReference type="Gene3D" id="3.50.50.60">
    <property type="entry name" value="FAD/NAD(P)-binding domain"/>
    <property type="match status" value="1"/>
</dbReference>
<protein>
    <recommendedName>
        <fullName evidence="3">FAD-binding domain-containing protein</fullName>
    </recommendedName>
</protein>